<dbReference type="OrthoDB" id="9805272at2"/>
<evidence type="ECO:0008006" key="4">
    <source>
        <dbReference type="Google" id="ProtNLM"/>
    </source>
</evidence>
<evidence type="ECO:0000313" key="3">
    <source>
        <dbReference type="Proteomes" id="UP000029713"/>
    </source>
</evidence>
<sequence>MSGPTVRLPRSDGTVAEHRLGEPGAFTRPDGPLTSRTAYAAAHVVADPFGDNTPGAPVDVDWEATLAFRRHLWSYGLGVADAMDTAQRGMGMPWSTTAELIRRSAAEAQACGGLLACGAGTDQAPADLASTDEVLAAYLEQIEVVEGAGANVIIMASRQLARVARSAEDYAKVYARLLEQVSRPVVLHWLGPMFDPALAGYWGSAQLTEATDTVLQVIADHSAKVDGIKVSMLDEAHEVDMRRRLPDGVRLYTGDDFNYPSLVRGDGESYSHALLGIFDAIAPAASTALQALDRGDLATYDRLLEPTVALSRHLFGTPTYYYKTGIVFLAWLAGHQQGFRMVGGLESSRSPVHLAEVFRLADAAGLLPDPELAAGRMRTYLSTVGVAQ</sequence>
<dbReference type="Gene3D" id="3.20.20.70">
    <property type="entry name" value="Aldolase class I"/>
    <property type="match status" value="1"/>
</dbReference>
<comment type="caution">
    <text evidence="2">The sequence shown here is derived from an EMBL/GenBank/DDBJ whole genome shotgun (WGS) entry which is preliminary data.</text>
</comment>
<dbReference type="RefSeq" id="WP_036333938.1">
    <property type="nucleotide sequence ID" value="NZ_JPMX01000013.1"/>
</dbReference>
<dbReference type="InterPro" id="IPR013785">
    <property type="entry name" value="Aldolase_TIM"/>
</dbReference>
<evidence type="ECO:0000256" key="1">
    <source>
        <dbReference type="SAM" id="MobiDB-lite"/>
    </source>
</evidence>
<protein>
    <recommendedName>
        <fullName evidence="4">Dihydrodipicolinate synthase family protein</fullName>
    </recommendedName>
</protein>
<dbReference type="STRING" id="1522368.IN07_04700"/>
<dbReference type="EMBL" id="JPMX01000013">
    <property type="protein sequence ID" value="KGH48028.1"/>
    <property type="molecule type" value="Genomic_DNA"/>
</dbReference>
<proteinExistence type="predicted"/>
<accession>A0A098YB32</accession>
<dbReference type="Pfam" id="PF06187">
    <property type="entry name" value="DUF993"/>
    <property type="match status" value="1"/>
</dbReference>
<dbReference type="AlphaFoldDB" id="A0A098YB32"/>
<keyword evidence="3" id="KW-1185">Reference proteome</keyword>
<dbReference type="Proteomes" id="UP000029713">
    <property type="component" value="Unassembled WGS sequence"/>
</dbReference>
<name>A0A098YB32_9ACTN</name>
<evidence type="ECO:0000313" key="2">
    <source>
        <dbReference type="EMBL" id="KGH48028.1"/>
    </source>
</evidence>
<gene>
    <name evidence="2" type="ORF">IN07_04700</name>
</gene>
<organism evidence="2 3">
    <name type="scientific">Modestobacter caceresii</name>
    <dbReference type="NCBI Taxonomy" id="1522368"/>
    <lineage>
        <taxon>Bacteria</taxon>
        <taxon>Bacillati</taxon>
        <taxon>Actinomycetota</taxon>
        <taxon>Actinomycetes</taxon>
        <taxon>Geodermatophilales</taxon>
        <taxon>Geodermatophilaceae</taxon>
        <taxon>Modestobacter</taxon>
    </lineage>
</organism>
<dbReference type="InterPro" id="IPR009334">
    <property type="entry name" value="DUF993"/>
</dbReference>
<feature type="region of interest" description="Disordered" evidence="1">
    <location>
        <begin position="1"/>
        <end position="32"/>
    </location>
</feature>
<dbReference type="SUPFAM" id="SSF51569">
    <property type="entry name" value="Aldolase"/>
    <property type="match status" value="1"/>
</dbReference>
<reference evidence="2 3" key="1">
    <citation type="submission" date="2014-07" db="EMBL/GenBank/DDBJ databases">
        <title>Biosystematic studies on Modestobacter strains isolated from extreme hyper-arid desert soil and from historic building.</title>
        <authorList>
            <person name="Bukarasam K."/>
            <person name="Bull A."/>
            <person name="Girard G."/>
            <person name="van Wezel G."/>
            <person name="Goodfellow M."/>
        </authorList>
    </citation>
    <scope>NUCLEOTIDE SEQUENCE [LARGE SCALE GENOMIC DNA]</scope>
    <source>
        <strain evidence="2 3">KNN45-2b</strain>
    </source>
</reference>